<dbReference type="SUPFAM" id="SSF49785">
    <property type="entry name" value="Galactose-binding domain-like"/>
    <property type="match status" value="1"/>
</dbReference>
<dbReference type="AlphaFoldDB" id="A0AAN9AMR0"/>
<dbReference type="Gene3D" id="2.60.120.260">
    <property type="entry name" value="Galactose-binding domain-like"/>
    <property type="match status" value="1"/>
</dbReference>
<evidence type="ECO:0000313" key="1">
    <source>
        <dbReference type="EMBL" id="KAK7089831.1"/>
    </source>
</evidence>
<organism evidence="1 2">
    <name type="scientific">Littorina saxatilis</name>
    <dbReference type="NCBI Taxonomy" id="31220"/>
    <lineage>
        <taxon>Eukaryota</taxon>
        <taxon>Metazoa</taxon>
        <taxon>Spiralia</taxon>
        <taxon>Lophotrochozoa</taxon>
        <taxon>Mollusca</taxon>
        <taxon>Gastropoda</taxon>
        <taxon>Caenogastropoda</taxon>
        <taxon>Littorinimorpha</taxon>
        <taxon>Littorinoidea</taxon>
        <taxon>Littorinidae</taxon>
        <taxon>Littorina</taxon>
    </lineage>
</organism>
<name>A0AAN9AMR0_9CAEN</name>
<keyword evidence="2" id="KW-1185">Reference proteome</keyword>
<dbReference type="EMBL" id="JBAMIC010000429">
    <property type="protein sequence ID" value="KAK7089831.1"/>
    <property type="molecule type" value="Genomic_DNA"/>
</dbReference>
<reference evidence="1 2" key="1">
    <citation type="submission" date="2024-02" db="EMBL/GenBank/DDBJ databases">
        <title>Chromosome-scale genome assembly of the rough periwinkle Littorina saxatilis.</title>
        <authorList>
            <person name="De Jode A."/>
            <person name="Faria R."/>
            <person name="Formenti G."/>
            <person name="Sims Y."/>
            <person name="Smith T.P."/>
            <person name="Tracey A."/>
            <person name="Wood J.M.D."/>
            <person name="Zagrodzka Z.B."/>
            <person name="Johannesson K."/>
            <person name="Butlin R.K."/>
            <person name="Leder E.H."/>
        </authorList>
    </citation>
    <scope>NUCLEOTIDE SEQUENCE [LARGE SCALE GENOMIC DNA]</scope>
    <source>
        <strain evidence="1">Snail1</strain>
        <tissue evidence="1">Muscle</tissue>
    </source>
</reference>
<dbReference type="Gene3D" id="2.170.300.10">
    <property type="entry name" value="Tie2 ligand-binding domain superfamily"/>
    <property type="match status" value="1"/>
</dbReference>
<gene>
    <name evidence="1" type="ORF">V1264_024401</name>
</gene>
<evidence type="ECO:0000313" key="2">
    <source>
        <dbReference type="Proteomes" id="UP001374579"/>
    </source>
</evidence>
<sequence>MHNVAVNKTCTLSSYFYYTHKPRNPNDNDEYATYHENNTCHAANNGNTSTNYGKGNCIFTHWGDKNPNWTVNLGQSYVISKITVYARNTTNEYTYNSDHLKRMRGVMVAIDGGSVYTFDSDVKNIQPDTDIFLSPPRSGQEIKITRQNQVDEHYNYLSFCEVQVWVCDDEYYGTNCTTQCGNCKNGDPCDKSSGECPNGCQPGWSPQQQCDRPCRTGYHGDMCNDKCGRGCATQPCPNYVGCLECDPITGDCHCRDGWGSVGKCNGE</sequence>
<proteinExistence type="predicted"/>
<evidence type="ECO:0008006" key="3">
    <source>
        <dbReference type="Google" id="ProtNLM"/>
    </source>
</evidence>
<dbReference type="InterPro" id="IPR008979">
    <property type="entry name" value="Galactose-bd-like_sf"/>
</dbReference>
<comment type="caution">
    <text evidence="1">The sequence shown here is derived from an EMBL/GenBank/DDBJ whole genome shotgun (WGS) entry which is preliminary data.</text>
</comment>
<protein>
    <recommendedName>
        <fullName evidence="3">Fucolectin-related molecule</fullName>
    </recommendedName>
</protein>
<accession>A0AAN9AMR0</accession>
<dbReference type="Proteomes" id="UP001374579">
    <property type="component" value="Unassembled WGS sequence"/>
</dbReference>